<organism evidence="1 2">
    <name type="scientific">Lentzea roselyniae</name>
    <dbReference type="NCBI Taxonomy" id="531940"/>
    <lineage>
        <taxon>Bacteria</taxon>
        <taxon>Bacillati</taxon>
        <taxon>Actinomycetota</taxon>
        <taxon>Actinomycetes</taxon>
        <taxon>Pseudonocardiales</taxon>
        <taxon>Pseudonocardiaceae</taxon>
        <taxon>Lentzea</taxon>
    </lineage>
</organism>
<evidence type="ECO:0000313" key="1">
    <source>
        <dbReference type="EMBL" id="GAA3679495.1"/>
    </source>
</evidence>
<sequence length="109" mass="10909">MQADVAAVHQDVAIGLGAVESGVGVGEIAVDDEPVSADARAVEGDRVLGLAGRFCGVVAGRAAGPVRFGVGDRGLVGEGERGAEELNVLGSLSTSVHVMRWPLFCAAGP</sequence>
<dbReference type="RefSeq" id="WP_346135790.1">
    <property type="nucleotide sequence ID" value="NZ_BAABBE010000035.1"/>
</dbReference>
<reference evidence="2" key="1">
    <citation type="journal article" date="2019" name="Int. J. Syst. Evol. Microbiol.">
        <title>The Global Catalogue of Microorganisms (GCM) 10K type strain sequencing project: providing services to taxonomists for standard genome sequencing and annotation.</title>
        <authorList>
            <consortium name="The Broad Institute Genomics Platform"/>
            <consortium name="The Broad Institute Genome Sequencing Center for Infectious Disease"/>
            <person name="Wu L."/>
            <person name="Ma J."/>
        </authorList>
    </citation>
    <scope>NUCLEOTIDE SEQUENCE [LARGE SCALE GENOMIC DNA]</scope>
    <source>
        <strain evidence="2">JCM 17494</strain>
    </source>
</reference>
<comment type="caution">
    <text evidence="1">The sequence shown here is derived from an EMBL/GenBank/DDBJ whole genome shotgun (WGS) entry which is preliminary data.</text>
</comment>
<dbReference type="Proteomes" id="UP001500711">
    <property type="component" value="Unassembled WGS sequence"/>
</dbReference>
<gene>
    <name evidence="1" type="ORF">GCM10022267_77830</name>
</gene>
<keyword evidence="2" id="KW-1185">Reference proteome</keyword>
<dbReference type="EMBL" id="BAABBE010000035">
    <property type="protein sequence ID" value="GAA3679495.1"/>
    <property type="molecule type" value="Genomic_DNA"/>
</dbReference>
<protein>
    <submittedName>
        <fullName evidence="1">Uncharacterized protein</fullName>
    </submittedName>
</protein>
<accession>A0ABP7C4E5</accession>
<name>A0ABP7C4E5_9PSEU</name>
<proteinExistence type="predicted"/>
<evidence type="ECO:0000313" key="2">
    <source>
        <dbReference type="Proteomes" id="UP001500711"/>
    </source>
</evidence>